<sequence length="154" mass="16222">MLRREEVPGAGTGAVPGTGTVPSAGAGTVAAPGTGTDPGAGTGAVQGAGTGEWVFKLKRDEQGAIVKQKDRIVAKGYIQQKGIDYNEEFAPVARMESVRMLLAVAAQRGWLVHHMDVKSAFLNSELKEEVYVRQPPGFVAAGHEGKVLRLKKAL</sequence>
<dbReference type="InterPro" id="IPR013103">
    <property type="entry name" value="RVT_2"/>
</dbReference>
<proteinExistence type="predicted"/>
<gene>
    <name evidence="3" type="ORF">E2562_011862</name>
</gene>
<feature type="region of interest" description="Disordered" evidence="1">
    <location>
        <begin position="1"/>
        <end position="45"/>
    </location>
</feature>
<keyword evidence="4" id="KW-1185">Reference proteome</keyword>
<feature type="domain" description="Reverse transcriptase Ty1/copia-type" evidence="2">
    <location>
        <begin position="52"/>
        <end position="154"/>
    </location>
</feature>
<feature type="compositionally biased region" description="Low complexity" evidence="1">
    <location>
        <begin position="17"/>
        <end position="35"/>
    </location>
</feature>
<dbReference type="Proteomes" id="UP000479710">
    <property type="component" value="Unassembled WGS sequence"/>
</dbReference>
<accession>A0A6G1CGP9</accession>
<dbReference type="Pfam" id="PF07727">
    <property type="entry name" value="RVT_2"/>
    <property type="match status" value="1"/>
</dbReference>
<evidence type="ECO:0000313" key="3">
    <source>
        <dbReference type="EMBL" id="KAF0898783.1"/>
    </source>
</evidence>
<reference evidence="3 4" key="1">
    <citation type="submission" date="2019-11" db="EMBL/GenBank/DDBJ databases">
        <title>Whole genome sequence of Oryza granulata.</title>
        <authorList>
            <person name="Li W."/>
        </authorList>
    </citation>
    <scope>NUCLEOTIDE SEQUENCE [LARGE SCALE GENOMIC DNA]</scope>
    <source>
        <strain evidence="4">cv. Menghai</strain>
        <tissue evidence="3">Leaf</tissue>
    </source>
</reference>
<feature type="compositionally biased region" description="Gly residues" evidence="1">
    <location>
        <begin position="36"/>
        <end position="45"/>
    </location>
</feature>
<dbReference type="AlphaFoldDB" id="A0A6G1CGP9"/>
<dbReference type="SUPFAM" id="SSF56672">
    <property type="entry name" value="DNA/RNA polymerases"/>
    <property type="match status" value="1"/>
</dbReference>
<evidence type="ECO:0000313" key="4">
    <source>
        <dbReference type="Proteomes" id="UP000479710"/>
    </source>
</evidence>
<dbReference type="EMBL" id="SPHZ02000009">
    <property type="protein sequence ID" value="KAF0898783.1"/>
    <property type="molecule type" value="Genomic_DNA"/>
</dbReference>
<dbReference type="InterPro" id="IPR043502">
    <property type="entry name" value="DNA/RNA_pol_sf"/>
</dbReference>
<organism evidence="3 4">
    <name type="scientific">Oryza meyeriana var. granulata</name>
    <dbReference type="NCBI Taxonomy" id="110450"/>
    <lineage>
        <taxon>Eukaryota</taxon>
        <taxon>Viridiplantae</taxon>
        <taxon>Streptophyta</taxon>
        <taxon>Embryophyta</taxon>
        <taxon>Tracheophyta</taxon>
        <taxon>Spermatophyta</taxon>
        <taxon>Magnoliopsida</taxon>
        <taxon>Liliopsida</taxon>
        <taxon>Poales</taxon>
        <taxon>Poaceae</taxon>
        <taxon>BOP clade</taxon>
        <taxon>Oryzoideae</taxon>
        <taxon>Oryzeae</taxon>
        <taxon>Oryzinae</taxon>
        <taxon>Oryza</taxon>
        <taxon>Oryza meyeriana</taxon>
    </lineage>
</organism>
<evidence type="ECO:0000259" key="2">
    <source>
        <dbReference type="Pfam" id="PF07727"/>
    </source>
</evidence>
<name>A0A6G1CGP9_9ORYZ</name>
<evidence type="ECO:0000256" key="1">
    <source>
        <dbReference type="SAM" id="MobiDB-lite"/>
    </source>
</evidence>
<protein>
    <recommendedName>
        <fullName evidence="2">Reverse transcriptase Ty1/copia-type domain-containing protein</fullName>
    </recommendedName>
</protein>
<dbReference type="OrthoDB" id="411615at2759"/>
<comment type="caution">
    <text evidence="3">The sequence shown here is derived from an EMBL/GenBank/DDBJ whole genome shotgun (WGS) entry which is preliminary data.</text>
</comment>